<evidence type="ECO:0000313" key="1">
    <source>
        <dbReference type="EMBL" id="RDF05351.1"/>
    </source>
</evidence>
<protein>
    <submittedName>
        <fullName evidence="1">HrgA protein</fullName>
    </submittedName>
</protein>
<gene>
    <name evidence="1" type="ORF">DPV98_02850</name>
</gene>
<name>A0A369ZIN0_HAEPH</name>
<dbReference type="Proteomes" id="UP000253999">
    <property type="component" value="Unassembled WGS sequence"/>
</dbReference>
<dbReference type="AlphaFoldDB" id="A0A369ZIN0"/>
<proteinExistence type="predicted"/>
<dbReference type="EMBL" id="QEQD01000002">
    <property type="protein sequence ID" value="RDF05351.1"/>
    <property type="molecule type" value="Genomic_DNA"/>
</dbReference>
<evidence type="ECO:0000313" key="2">
    <source>
        <dbReference type="Proteomes" id="UP000253999"/>
    </source>
</evidence>
<comment type="caution">
    <text evidence="1">The sequence shown here is derived from an EMBL/GenBank/DDBJ whole genome shotgun (WGS) entry which is preliminary data.</text>
</comment>
<reference evidence="1 2" key="1">
    <citation type="submission" date="2018-05" db="EMBL/GenBank/DDBJ databases">
        <title>Draft Genome Sequences for a Diverse set of 7 Haemophilus Species.</title>
        <authorList>
            <person name="Nichols M."/>
            <person name="Topaz N."/>
            <person name="Wang X."/>
            <person name="Wang X."/>
            <person name="Boxrud D."/>
        </authorList>
    </citation>
    <scope>NUCLEOTIDE SEQUENCE [LARGE SCALE GENOMIC DNA]</scope>
    <source>
        <strain evidence="1 2">C2010039593</strain>
    </source>
</reference>
<accession>A0A369ZIN0</accession>
<sequence>MSKLSKTEKIVKFLEEHQDKKFTTREIVENLLVLYPEDFSEKRKKYKDEKTFINQLCAESSYAHLQAFHNVIKYEKDPELKKTVYWYQKEEHENPSVKPKLKDNYSEYELYPKLIQYLHQELDLYCLRIDEKTSTNINGKGANKWLHPDIVAMKALDQDWDSSVKDCMKQSSSQNVKLFSFEVKKELNTSNLRESFFQTVSNSSWANEGYLVASTIAKNCYEELRVLSSLHGIGVILLNPNQIEESKTIFPAKHKFDVDWQSVNRIVNVNAHFKEYIDYVSVYYRTGKIFEKNWNK</sequence>
<organism evidence="1 2">
    <name type="scientific">Haemophilus parahaemolyticus</name>
    <dbReference type="NCBI Taxonomy" id="735"/>
    <lineage>
        <taxon>Bacteria</taxon>
        <taxon>Pseudomonadati</taxon>
        <taxon>Pseudomonadota</taxon>
        <taxon>Gammaproteobacteria</taxon>
        <taxon>Pasteurellales</taxon>
        <taxon>Pasteurellaceae</taxon>
        <taxon>Haemophilus</taxon>
    </lineage>
</organism>
<dbReference type="RefSeq" id="WP_111312560.1">
    <property type="nucleotide sequence ID" value="NZ_CALIFA010000080.1"/>
</dbReference>